<dbReference type="InterPro" id="IPR040754">
    <property type="entry name" value="PreAtp-grasp"/>
</dbReference>
<feature type="domain" description="ATP-grasp" evidence="2">
    <location>
        <begin position="159"/>
        <end position="367"/>
    </location>
</feature>
<reference evidence="3" key="1">
    <citation type="submission" date="2021-01" db="EMBL/GenBank/DDBJ databases">
        <title>Whole genome shotgun sequence of Actinoplanes cyaneus NBRC 14990.</title>
        <authorList>
            <person name="Komaki H."/>
            <person name="Tamura T."/>
        </authorList>
    </citation>
    <scope>NUCLEOTIDE SEQUENCE</scope>
    <source>
        <strain evidence="3">NBRC 14990</strain>
    </source>
</reference>
<comment type="caution">
    <text evidence="3">The sequence shown here is derived from an EMBL/GenBank/DDBJ whole genome shotgun (WGS) entry which is preliminary data.</text>
</comment>
<keyword evidence="4" id="KW-1185">Reference proteome</keyword>
<dbReference type="PROSITE" id="PS50975">
    <property type="entry name" value="ATP_GRASP"/>
    <property type="match status" value="1"/>
</dbReference>
<dbReference type="Proteomes" id="UP000619479">
    <property type="component" value="Unassembled WGS sequence"/>
</dbReference>
<dbReference type="RefSeq" id="WP_203742727.1">
    <property type="nucleotide sequence ID" value="NZ_BAAAUC010000014.1"/>
</dbReference>
<organism evidence="3 4">
    <name type="scientific">Actinoplanes cyaneus</name>
    <dbReference type="NCBI Taxonomy" id="52696"/>
    <lineage>
        <taxon>Bacteria</taxon>
        <taxon>Bacillati</taxon>
        <taxon>Actinomycetota</taxon>
        <taxon>Actinomycetes</taxon>
        <taxon>Micromonosporales</taxon>
        <taxon>Micromonosporaceae</taxon>
        <taxon>Actinoplanes</taxon>
    </lineage>
</organism>
<dbReference type="AlphaFoldDB" id="A0A919M882"/>
<dbReference type="InterPro" id="IPR011761">
    <property type="entry name" value="ATP-grasp"/>
</dbReference>
<evidence type="ECO:0000313" key="4">
    <source>
        <dbReference type="Proteomes" id="UP000619479"/>
    </source>
</evidence>
<proteinExistence type="predicted"/>
<dbReference type="EMBL" id="BOMH01000031">
    <property type="protein sequence ID" value="GID66199.1"/>
    <property type="molecule type" value="Genomic_DNA"/>
</dbReference>
<dbReference type="GO" id="GO:0046872">
    <property type="term" value="F:metal ion binding"/>
    <property type="evidence" value="ECO:0007669"/>
    <property type="project" value="InterPro"/>
</dbReference>
<dbReference type="GO" id="GO:0005524">
    <property type="term" value="F:ATP binding"/>
    <property type="evidence" value="ECO:0007669"/>
    <property type="project" value="UniProtKB-UniRule"/>
</dbReference>
<accession>A0A919M882</accession>
<dbReference type="Gene3D" id="3.30.470.20">
    <property type="entry name" value="ATP-grasp fold, B domain"/>
    <property type="match status" value="1"/>
</dbReference>
<evidence type="ECO:0000259" key="2">
    <source>
        <dbReference type="PROSITE" id="PS50975"/>
    </source>
</evidence>
<evidence type="ECO:0000313" key="3">
    <source>
        <dbReference type="EMBL" id="GID66199.1"/>
    </source>
</evidence>
<protein>
    <recommendedName>
        <fullName evidence="2">ATP-grasp domain-containing protein</fullName>
    </recommendedName>
</protein>
<gene>
    <name evidence="3" type="ORF">Acy02nite_40800</name>
</gene>
<keyword evidence="1" id="KW-0547">Nucleotide-binding</keyword>
<keyword evidence="1" id="KW-0067">ATP-binding</keyword>
<dbReference type="Pfam" id="PF18604">
    <property type="entry name" value="PreAtp-grasp"/>
    <property type="match status" value="1"/>
</dbReference>
<evidence type="ECO:0000256" key="1">
    <source>
        <dbReference type="PROSITE-ProRule" id="PRU00409"/>
    </source>
</evidence>
<sequence>MSVDLVVPNIAEFNLRNTGAQLGPVTRRVAVERADHVTDCAALWSTGDRVLVLPAGADPDWFADLHQALRLTPPPVVSPDARTGLLVRDLLHDGHALARLRDLLAGRGPVRLLSWGATPEIYQLAAALTGWGLTVELDGLGEAGYWTSLYLDAKPSCLDLAREIPGVRVPRGLTVSNLPELRGAVELMLRRHRHVIVRGAYGVSGEGSSVIRFGGGRALDAFWLDLQRDDFLRGYPLLVQEYVRHAPGVGCPAVDLCVADEGVTEAVPTAMTVEGSRFRSVVIGPGSLPPVEGERTMRVALAIGEAAHALGYRGWMAIDFVLGADGELYVTEINARRSGAMHGIALLRHLAATTGREGLTAAAHDTASVDPGLSYAGDVRPVFRRLWERDVAVYPVATRGLRAASPVLGVLVAAPTAKEAEATVTETVAAFSRRGS</sequence>
<name>A0A919M882_9ACTN</name>
<dbReference type="SUPFAM" id="SSF56059">
    <property type="entry name" value="Glutathione synthetase ATP-binding domain-like"/>
    <property type="match status" value="1"/>
</dbReference>